<evidence type="ECO:0008006" key="4">
    <source>
        <dbReference type="Google" id="ProtNLM"/>
    </source>
</evidence>
<accession>A0ABD0N8U4</accession>
<dbReference type="EMBL" id="JAMKFB020000023">
    <property type="protein sequence ID" value="KAL0157661.1"/>
    <property type="molecule type" value="Genomic_DNA"/>
</dbReference>
<feature type="compositionally biased region" description="Polar residues" evidence="1">
    <location>
        <begin position="91"/>
        <end position="104"/>
    </location>
</feature>
<feature type="compositionally biased region" description="Polar residues" evidence="1">
    <location>
        <begin position="119"/>
        <end position="134"/>
    </location>
</feature>
<feature type="compositionally biased region" description="Low complexity" evidence="1">
    <location>
        <begin position="13"/>
        <end position="25"/>
    </location>
</feature>
<dbReference type="AlphaFoldDB" id="A0ABD0N8U4"/>
<reference evidence="2 3" key="1">
    <citation type="submission" date="2024-05" db="EMBL/GenBank/DDBJ databases">
        <title>Genome sequencing and assembly of Indian major carp, Cirrhinus mrigala (Hamilton, 1822).</title>
        <authorList>
            <person name="Mohindra V."/>
            <person name="Chowdhury L.M."/>
            <person name="Lal K."/>
            <person name="Jena J.K."/>
        </authorList>
    </citation>
    <scope>NUCLEOTIDE SEQUENCE [LARGE SCALE GENOMIC DNA]</scope>
    <source>
        <strain evidence="2">CM1030</strain>
        <tissue evidence="2">Blood</tissue>
    </source>
</reference>
<gene>
    <name evidence="2" type="ORF">M9458_045737</name>
</gene>
<feature type="non-terminal residue" evidence="2">
    <location>
        <position position="140"/>
    </location>
</feature>
<feature type="compositionally biased region" description="Basic and acidic residues" evidence="1">
    <location>
        <begin position="26"/>
        <end position="48"/>
    </location>
</feature>
<protein>
    <recommendedName>
        <fullName evidence="4">High mobility group nucleosome-binding domain-containing protein 3</fullName>
    </recommendedName>
</protein>
<evidence type="ECO:0000256" key="1">
    <source>
        <dbReference type="SAM" id="MobiDB-lite"/>
    </source>
</evidence>
<evidence type="ECO:0000313" key="3">
    <source>
        <dbReference type="Proteomes" id="UP001529510"/>
    </source>
</evidence>
<evidence type="ECO:0000313" key="2">
    <source>
        <dbReference type="EMBL" id="KAL0157661.1"/>
    </source>
</evidence>
<name>A0ABD0N8U4_CIRMR</name>
<proteinExistence type="predicted"/>
<keyword evidence="3" id="KW-1185">Reference proteome</keyword>
<comment type="caution">
    <text evidence="2">The sequence shown here is derived from an EMBL/GenBank/DDBJ whole genome shotgun (WGS) entry which is preliminary data.</text>
</comment>
<feature type="region of interest" description="Disordered" evidence="1">
    <location>
        <begin position="1"/>
        <end position="140"/>
    </location>
</feature>
<organism evidence="2 3">
    <name type="scientific">Cirrhinus mrigala</name>
    <name type="common">Mrigala</name>
    <dbReference type="NCBI Taxonomy" id="683832"/>
    <lineage>
        <taxon>Eukaryota</taxon>
        <taxon>Metazoa</taxon>
        <taxon>Chordata</taxon>
        <taxon>Craniata</taxon>
        <taxon>Vertebrata</taxon>
        <taxon>Euteleostomi</taxon>
        <taxon>Actinopterygii</taxon>
        <taxon>Neopterygii</taxon>
        <taxon>Teleostei</taxon>
        <taxon>Ostariophysi</taxon>
        <taxon>Cypriniformes</taxon>
        <taxon>Cyprinidae</taxon>
        <taxon>Labeoninae</taxon>
        <taxon>Labeonini</taxon>
        <taxon>Cirrhinus</taxon>
    </lineage>
</organism>
<dbReference type="Proteomes" id="UP001529510">
    <property type="component" value="Unassembled WGS sequence"/>
</dbReference>
<sequence length="140" mass="14696">MEDPKSPVKVIKPSRSSGGKASSSKPQRESGKVPSRSKDAVPRVKEEIQGGPSAGRTRTGSPQEPGKGKTRRLTGRTNSGERGKGRPQPSEGRQQNQENKTPVRNSGPVKDGGGAAAPLTSTAEEISTHDNTITAKDKTT</sequence>